<name>A0A5N7BLQ9_9EURO</name>
<keyword evidence="8" id="KW-1185">Reference proteome</keyword>
<dbReference type="Pfam" id="PF03568">
    <property type="entry name" value="Separin_C"/>
    <property type="match status" value="1"/>
</dbReference>
<feature type="region of interest" description="Disordered" evidence="5">
    <location>
        <begin position="1467"/>
        <end position="1502"/>
    </location>
</feature>
<keyword evidence="4" id="KW-0159">Chromosome partition</keyword>
<dbReference type="GO" id="GO:0072686">
    <property type="term" value="C:mitotic spindle"/>
    <property type="evidence" value="ECO:0007669"/>
    <property type="project" value="TreeGrafter"/>
</dbReference>
<dbReference type="GO" id="GO:0044732">
    <property type="term" value="C:mitotic spindle pole body"/>
    <property type="evidence" value="ECO:0007669"/>
    <property type="project" value="TreeGrafter"/>
</dbReference>
<dbReference type="Proteomes" id="UP000326198">
    <property type="component" value="Unassembled WGS sequence"/>
</dbReference>
<evidence type="ECO:0000256" key="2">
    <source>
        <dbReference type="ARBA" id="ARBA00012489"/>
    </source>
</evidence>
<evidence type="ECO:0000256" key="1">
    <source>
        <dbReference type="ARBA" id="ARBA00000451"/>
    </source>
</evidence>
<dbReference type="SMART" id="SM00028">
    <property type="entry name" value="TPR"/>
    <property type="match status" value="4"/>
</dbReference>
<keyword evidence="3" id="KW-0378">Hydrolase</keyword>
<dbReference type="GO" id="GO:0004197">
    <property type="term" value="F:cysteine-type endopeptidase activity"/>
    <property type="evidence" value="ECO:0007669"/>
    <property type="project" value="InterPro"/>
</dbReference>
<comment type="catalytic activity">
    <reaction evidence="1">
        <text>All bonds known to be hydrolyzed by this endopeptidase have arginine in P1 and an acidic residue in P4. P6 is often occupied by an acidic residue or by a hydroxy-amino-acid residue, the phosphorylation of which enhances cleavage.</text>
        <dbReference type="EC" id="3.4.22.49"/>
    </reaction>
</comment>
<dbReference type="PROSITE" id="PS51700">
    <property type="entry name" value="SEPARIN"/>
    <property type="match status" value="1"/>
</dbReference>
<feature type="region of interest" description="Disordered" evidence="5">
    <location>
        <begin position="42"/>
        <end position="78"/>
    </location>
</feature>
<feature type="compositionally biased region" description="Polar residues" evidence="5">
    <location>
        <begin position="57"/>
        <end position="78"/>
    </location>
</feature>
<dbReference type="Gene3D" id="1.25.40.10">
    <property type="entry name" value="Tetratricopeptide repeat domain"/>
    <property type="match status" value="1"/>
</dbReference>
<dbReference type="GO" id="GO:0005737">
    <property type="term" value="C:cytoplasm"/>
    <property type="evidence" value="ECO:0007669"/>
    <property type="project" value="TreeGrafter"/>
</dbReference>
<dbReference type="OrthoDB" id="10255632at2759"/>
<feature type="compositionally biased region" description="Polar residues" evidence="5">
    <location>
        <begin position="1375"/>
        <end position="1386"/>
    </location>
</feature>
<dbReference type="InterPro" id="IPR011990">
    <property type="entry name" value="TPR-like_helical_dom_sf"/>
</dbReference>
<gene>
    <name evidence="7" type="ORF">BDV26DRAFT_223270</name>
</gene>
<proteinExistence type="predicted"/>
<evidence type="ECO:0000256" key="3">
    <source>
        <dbReference type="ARBA" id="ARBA00022801"/>
    </source>
</evidence>
<dbReference type="InterPro" id="IPR030397">
    <property type="entry name" value="SEPARIN_core_dom"/>
</dbReference>
<dbReference type="InterPro" id="IPR019734">
    <property type="entry name" value="TPR_rpt"/>
</dbReference>
<feature type="compositionally biased region" description="Low complexity" evidence="5">
    <location>
        <begin position="1470"/>
        <end position="1484"/>
    </location>
</feature>
<dbReference type="PANTHER" id="PTHR12792:SF0">
    <property type="entry name" value="SEPARIN"/>
    <property type="match status" value="1"/>
</dbReference>
<dbReference type="GO" id="GO:0006508">
    <property type="term" value="P:proteolysis"/>
    <property type="evidence" value="ECO:0007669"/>
    <property type="project" value="InterPro"/>
</dbReference>
<feature type="compositionally biased region" description="Polar residues" evidence="5">
    <location>
        <begin position="228"/>
        <end position="238"/>
    </location>
</feature>
<evidence type="ECO:0000256" key="5">
    <source>
        <dbReference type="SAM" id="MobiDB-lite"/>
    </source>
</evidence>
<feature type="compositionally biased region" description="Low complexity" evidence="5">
    <location>
        <begin position="131"/>
        <end position="143"/>
    </location>
</feature>
<feature type="compositionally biased region" description="Low complexity" evidence="5">
    <location>
        <begin position="1352"/>
        <end position="1367"/>
    </location>
</feature>
<accession>A0A5N7BLQ9</accession>
<evidence type="ECO:0000259" key="6">
    <source>
        <dbReference type="PROSITE" id="PS51700"/>
    </source>
</evidence>
<dbReference type="GO" id="GO:0005634">
    <property type="term" value="C:nucleus"/>
    <property type="evidence" value="ECO:0007669"/>
    <property type="project" value="InterPro"/>
</dbReference>
<evidence type="ECO:0000313" key="8">
    <source>
        <dbReference type="Proteomes" id="UP000326198"/>
    </source>
</evidence>
<protein>
    <recommendedName>
        <fullName evidence="2">separase</fullName>
        <ecNumber evidence="2">3.4.22.49</ecNumber>
    </recommendedName>
</protein>
<dbReference type="PANTHER" id="PTHR12792">
    <property type="entry name" value="EXTRA SPINDLE POLES 1-RELATED"/>
    <property type="match status" value="1"/>
</dbReference>
<feature type="region of interest" description="Disordered" evidence="5">
    <location>
        <begin position="228"/>
        <end position="254"/>
    </location>
</feature>
<dbReference type="EC" id="3.4.22.49" evidence="2"/>
<organism evidence="7 8">
    <name type="scientific">Aspergillus bertholletiae</name>
    <dbReference type="NCBI Taxonomy" id="1226010"/>
    <lineage>
        <taxon>Eukaryota</taxon>
        <taxon>Fungi</taxon>
        <taxon>Dikarya</taxon>
        <taxon>Ascomycota</taxon>
        <taxon>Pezizomycotina</taxon>
        <taxon>Eurotiomycetes</taxon>
        <taxon>Eurotiomycetidae</taxon>
        <taxon>Eurotiales</taxon>
        <taxon>Aspergillaceae</taxon>
        <taxon>Aspergillus</taxon>
        <taxon>Aspergillus subgen. Circumdati</taxon>
    </lineage>
</organism>
<dbReference type="GO" id="GO:0051307">
    <property type="term" value="P:meiotic chromosome separation"/>
    <property type="evidence" value="ECO:0007669"/>
    <property type="project" value="TreeGrafter"/>
</dbReference>
<evidence type="ECO:0000256" key="4">
    <source>
        <dbReference type="ARBA" id="ARBA00022829"/>
    </source>
</evidence>
<dbReference type="SUPFAM" id="SSF48452">
    <property type="entry name" value="TPR-like"/>
    <property type="match status" value="2"/>
</dbReference>
<dbReference type="InterPro" id="IPR005314">
    <property type="entry name" value="Peptidase_C50"/>
</dbReference>
<evidence type="ECO:0000313" key="7">
    <source>
        <dbReference type="EMBL" id="KAE8382690.1"/>
    </source>
</evidence>
<dbReference type="EMBL" id="ML736160">
    <property type="protein sequence ID" value="KAE8382690.1"/>
    <property type="molecule type" value="Genomic_DNA"/>
</dbReference>
<sequence length="2095" mass="230799">MAVTTLLSDSSVESVKQAVRSTSTCSNATVISLQTLFRGLSTTSPESDKSTVKRGGQRTTKSSATSTRPKSSRGTKVSAQEAAINTVLEMDAARLSFQEKLVLATDVFNTTLKTLSDASKLSTKRDDARARTPSASPSPSRGAKSPRKSKTSQEAGLDTGLVAVAECASTALSSLRSLKGEQGGQQDGFPNMQLEQGACVLAGRYLSLGLNDMASKELRGLKRRLQQHLDNQATVRPKTTSRRKNETPEEETAKERMSDLLTFANFDHAGPVLSLLVPFQSNALRLIASEKKLATVEKVAPSLRLSELSSPANVIVAATESGALAKDKAALQLQLLSNNILSLAGVHQPSNRNITRDRLKSFTSLSLQLLSLETRCMSWKLSGHTCDEGKEMWDPLTRYLSNYSHQSKAIQKAEFASIYKTIVRLQTAVANTQKRTTASLRDNVSVARIATILGQLAQEAGCFDEALKLFTEAIGPLSSAQCLLLATVRCKIASLHLQASKSSKPSLDTVMTVVSDATSSLSMPLKGSLNDLDELLVEAAKLKKLTMSAYGDLVTKARDKHGMDISRIYEYLPAFLRFLRRYVGRPSPSEDEPKEDEPKEDDLFTTRVRSCRSIVLSAVDSALAVGKFSIMSQRPSWENVISALMDCQRLLMAIDIADEEAEPSVLEQIGAAYVRLSNLFWSRYLKEKERGKGYRDLVPLVKHSANLLSSCSPEQRTTGFAALKYERLAYLYMEGNRGAEAEQAFSQAIQEHIDTGVLDPLTSSPNFPHRTSQDPKSSGFMLGRVLTAYLKLQLRLRGKSKSNGFFDDESQSLLVRGYIMEWQMGILAELHSHASSDEAFRSQFTCLVSKLLGLYDQESYPIRRLRVVLGGLRSSLERPHCLELPVFQDLLGEGLEGIELEDYAEDAALTSLATHLQTSVRLSRGLLKGDLRPETLSCMISSWSSLMRNCNDGEALIQYVGDVEHFLLQLKAVVDYTEIHGLWKLQLSTLELVLRVTELQEGGDFSEAIIVIARLVQQYCRLGYCKKAGDLLTRAEQYVDPNVSCLATLSHKLARVAYLLETGETERAAANLSAARALYEKNQKKQDLNSCSVLAKLAWERLVADAAFLSSQLSFAQGFIKDALFFAKLSVRLNCRIWAKVEKISQRKQEKSLPVPVISVGDSSELDNVVETMANLDVSSASHTTTSVYTQGAPFWPHIGSHHTSLLNLASLSAHHGLFQDAIYYGEQALKINKSLNAPVRLINSQAQLGSHWILGGHISEGQELLTAAETLSKQLESSVELASLQMGLASLYRAQGLYRDELQALLEADRIMADFGSPDVSDVASVSSGVPELEDKMESLRIRPSSRRTKQPAATTRRTRATTSTRKPTKADATPSNAPETVTESKSLLQIRSDILRQQAACCRSLRDFEKASCLLNTARKYAISRDSQISVNLGESEHFLAEAIRHFASHAVYCVLPESTISLPSLQSPSKTTGTSKAAAKTTTRKPRAPARGTRSRAQTASEDFAVMLSKAGDCLNNVFATATTVGSTLDSHSASRLMSRISMLSHVTAAESTSTLSQPPANVNELGRIGAFTREHTAIYLDKQLAEYNDPLLWPTPSAMVADPEDLSSSRFVEEYIDILPDNWNVLSLSLSADRSEFIVSRLHHGRSPFLLRLPLKRGNSEEEDEQFTFEDGREEMQELIKLANESAHAAKAQTDRQMKKDWWRNREALDSRMETLLQNIENVWFGGFRGIFSPVPHDTASLARFASSFQSILDKHLPSRQKGGRAEGPRLTLHPNVLELFIGVEDLDDQEDPEETLMDLLYFVVDILQFQGERNAYDEIDFDMMVVETLDAVRAYHDAASNRRGTPTSNHTVLVLEKSLHLFPWESLPCLQGSPVCRVPSLECLRDRVLQFQHDGRADLTRGVGIDRNSGTYILNPTGDLRTTQSTFEKDLSALQGWNGIMQREPTEEEFKRGLETTNLFLYFGHGSGAQYIRGRTVKRLEQCAVAFLMGCSSGSLTEAGEYEPYGTPMNYLHAGSPALVATLWDVTDKDIDRFAQSTFEKWGLFDAGSDGATLDEAVSQSRPACVLKYLNGAAPVIYGVPSVFLKSASG</sequence>
<feature type="compositionally biased region" description="Low complexity" evidence="5">
    <location>
        <begin position="1321"/>
        <end position="1332"/>
    </location>
</feature>
<feature type="region of interest" description="Disordered" evidence="5">
    <location>
        <begin position="1321"/>
        <end position="1386"/>
    </location>
</feature>
<feature type="compositionally biased region" description="Basic and acidic residues" evidence="5">
    <location>
        <begin position="243"/>
        <end position="254"/>
    </location>
</feature>
<reference evidence="7 8" key="1">
    <citation type="submission" date="2019-04" db="EMBL/GenBank/DDBJ databases">
        <title>Friends and foes A comparative genomics studyof 23 Aspergillus species from section Flavi.</title>
        <authorList>
            <consortium name="DOE Joint Genome Institute"/>
            <person name="Kjaerbolling I."/>
            <person name="Vesth T."/>
            <person name="Frisvad J.C."/>
            <person name="Nybo J.L."/>
            <person name="Theobald S."/>
            <person name="Kildgaard S."/>
            <person name="Isbrandt T."/>
            <person name="Kuo A."/>
            <person name="Sato A."/>
            <person name="Lyhne E.K."/>
            <person name="Kogle M.E."/>
            <person name="Wiebenga A."/>
            <person name="Kun R.S."/>
            <person name="Lubbers R.J."/>
            <person name="Makela M.R."/>
            <person name="Barry K."/>
            <person name="Chovatia M."/>
            <person name="Clum A."/>
            <person name="Daum C."/>
            <person name="Haridas S."/>
            <person name="He G."/>
            <person name="LaButti K."/>
            <person name="Lipzen A."/>
            <person name="Mondo S."/>
            <person name="Riley R."/>
            <person name="Salamov A."/>
            <person name="Simmons B.A."/>
            <person name="Magnuson J.K."/>
            <person name="Henrissat B."/>
            <person name="Mortensen U.H."/>
            <person name="Larsen T.O."/>
            <person name="Devries R.P."/>
            <person name="Grigoriev I.V."/>
            <person name="Machida M."/>
            <person name="Baker S.E."/>
            <person name="Andersen M.R."/>
        </authorList>
    </citation>
    <scope>NUCLEOTIDE SEQUENCE [LARGE SCALE GENOMIC DNA]</scope>
    <source>
        <strain evidence="7 8">IBT 29228</strain>
    </source>
</reference>
<feature type="region of interest" description="Disordered" evidence="5">
    <location>
        <begin position="118"/>
        <end position="155"/>
    </location>
</feature>
<feature type="domain" description="Peptidase C50" evidence="6">
    <location>
        <begin position="1912"/>
        <end position="2007"/>
    </location>
</feature>